<comment type="caution">
    <text evidence="2">The sequence shown here is derived from an EMBL/GenBank/DDBJ whole genome shotgun (WGS) entry which is preliminary data.</text>
</comment>
<reference evidence="2 3" key="1">
    <citation type="submission" date="2023-07" db="EMBL/GenBank/DDBJ databases">
        <title>Sorghum-associated microbial communities from plants grown in Nebraska, USA.</title>
        <authorList>
            <person name="Schachtman D."/>
        </authorList>
    </citation>
    <scope>NUCLEOTIDE SEQUENCE [LARGE SCALE GENOMIC DNA]</scope>
    <source>
        <strain evidence="2 3">BE308</strain>
    </source>
</reference>
<organism evidence="2 3">
    <name type="scientific">Rhodoferax saidenbachensis</name>
    <dbReference type="NCBI Taxonomy" id="1484693"/>
    <lineage>
        <taxon>Bacteria</taxon>
        <taxon>Pseudomonadati</taxon>
        <taxon>Pseudomonadota</taxon>
        <taxon>Betaproteobacteria</taxon>
        <taxon>Burkholderiales</taxon>
        <taxon>Comamonadaceae</taxon>
        <taxon>Rhodoferax</taxon>
    </lineage>
</organism>
<evidence type="ECO:0000256" key="1">
    <source>
        <dbReference type="SAM" id="MobiDB-lite"/>
    </source>
</evidence>
<evidence type="ECO:0000313" key="2">
    <source>
        <dbReference type="EMBL" id="MDR7308092.1"/>
    </source>
</evidence>
<sequence>MRYAKTEAGQQAFKERSPLFSAKQRSTFILFDGNKTLEQVLAATAGMGVVEADVQHMVEQGFLAEVAQAEPAPAASAEMIQDAEDAATPPSNRTAQERYSDAKPIATKLTAGMGLRGFRLNLAVESAAGFDDLLVLLPKIQEALGSKACRELERALKG</sequence>
<dbReference type="EMBL" id="JAVDXO010000009">
    <property type="protein sequence ID" value="MDR7308092.1"/>
    <property type="molecule type" value="Genomic_DNA"/>
</dbReference>
<feature type="region of interest" description="Disordered" evidence="1">
    <location>
        <begin position="74"/>
        <end position="101"/>
    </location>
</feature>
<proteinExistence type="predicted"/>
<gene>
    <name evidence="2" type="ORF">J2X15_003401</name>
</gene>
<protein>
    <submittedName>
        <fullName evidence="2">Uncharacterized protein</fullName>
    </submittedName>
</protein>
<name>A0ABU1ZRD6_9BURK</name>
<keyword evidence="3" id="KW-1185">Reference proteome</keyword>
<dbReference type="RefSeq" id="WP_310344905.1">
    <property type="nucleotide sequence ID" value="NZ_JAVDXO010000009.1"/>
</dbReference>
<evidence type="ECO:0000313" key="3">
    <source>
        <dbReference type="Proteomes" id="UP001268089"/>
    </source>
</evidence>
<dbReference type="Proteomes" id="UP001268089">
    <property type="component" value="Unassembled WGS sequence"/>
</dbReference>
<accession>A0ABU1ZRD6</accession>